<gene>
    <name evidence="2" type="ORF">QC825_10745</name>
</gene>
<evidence type="ECO:0000313" key="2">
    <source>
        <dbReference type="EMBL" id="MDR5896552.1"/>
    </source>
</evidence>
<protein>
    <recommendedName>
        <fullName evidence="4">DUF4253 domain-containing protein</fullName>
    </recommendedName>
</protein>
<keyword evidence="3" id="KW-1185">Reference proteome</keyword>
<accession>A0ABU1GYC8</accession>
<sequence length="284" mass="31499">MVSEPQRRQYLEAMGLPTWEARYRLPFAEPTQACEWALPEAVERGPRQGVEALRDASRADAPVHTTPAHTAPVTAPSQPGQAQADDTSSASPRSARALLEERIELPEDEKRESVTEAVPSEPTQAPLAFSWSVAALEGRWLIVALGGEISPRHQALLRALLAARRIFPSQPIAFESFEWPIVEGLLCHDPLGDAQDGVRAFIRGRQERGWFIERVLTFGSDDTLSSVLGVEDEHSTLLTLPVWQGPALGELDTADAKRALWAGLEPWHEWWHGSTDERAQRLDE</sequence>
<dbReference type="RefSeq" id="WP_251594257.1">
    <property type="nucleotide sequence ID" value="NZ_JAMLJI010000003.1"/>
</dbReference>
<evidence type="ECO:0000313" key="3">
    <source>
        <dbReference type="Proteomes" id="UP001269375"/>
    </source>
</evidence>
<name>A0ABU1GYC8_9GAMM</name>
<feature type="compositionally biased region" description="Low complexity" evidence="1">
    <location>
        <begin position="62"/>
        <end position="76"/>
    </location>
</feature>
<dbReference type="EMBL" id="JARWAO010000005">
    <property type="protein sequence ID" value="MDR5896552.1"/>
    <property type="molecule type" value="Genomic_DNA"/>
</dbReference>
<feature type="compositionally biased region" description="Basic and acidic residues" evidence="1">
    <location>
        <begin position="98"/>
        <end position="114"/>
    </location>
</feature>
<feature type="compositionally biased region" description="Low complexity" evidence="1">
    <location>
        <begin position="84"/>
        <end position="97"/>
    </location>
</feature>
<organism evidence="2 3">
    <name type="scientific">Larsenimonas suaedae</name>
    <dbReference type="NCBI Taxonomy" id="1851019"/>
    <lineage>
        <taxon>Bacteria</taxon>
        <taxon>Pseudomonadati</taxon>
        <taxon>Pseudomonadota</taxon>
        <taxon>Gammaproteobacteria</taxon>
        <taxon>Oceanospirillales</taxon>
        <taxon>Halomonadaceae</taxon>
        <taxon>Larsenimonas</taxon>
    </lineage>
</organism>
<proteinExistence type="predicted"/>
<dbReference type="Proteomes" id="UP001269375">
    <property type="component" value="Unassembled WGS sequence"/>
</dbReference>
<evidence type="ECO:0008006" key="4">
    <source>
        <dbReference type="Google" id="ProtNLM"/>
    </source>
</evidence>
<reference evidence="2 3" key="1">
    <citation type="submission" date="2023-04" db="EMBL/GenBank/DDBJ databases">
        <title>A long-awaited taxogenomic arrangement of the family Halomonadaceae.</title>
        <authorList>
            <person name="De La Haba R."/>
            <person name="Chuvochina M."/>
            <person name="Wittouck S."/>
            <person name="Arahal D.R."/>
            <person name="Sanchez-Porro C."/>
            <person name="Hugenholtz P."/>
            <person name="Ventosa A."/>
        </authorList>
    </citation>
    <scope>NUCLEOTIDE SEQUENCE [LARGE SCALE GENOMIC DNA]</scope>
    <source>
        <strain evidence="2 3">DSM 22428</strain>
    </source>
</reference>
<feature type="region of interest" description="Disordered" evidence="1">
    <location>
        <begin position="56"/>
        <end position="121"/>
    </location>
</feature>
<evidence type="ECO:0000256" key="1">
    <source>
        <dbReference type="SAM" id="MobiDB-lite"/>
    </source>
</evidence>
<comment type="caution">
    <text evidence="2">The sequence shown here is derived from an EMBL/GenBank/DDBJ whole genome shotgun (WGS) entry which is preliminary data.</text>
</comment>